<protein>
    <recommendedName>
        <fullName evidence="3">Nephrocystin 3-like N-terminal domain-containing protein</fullName>
    </recommendedName>
</protein>
<feature type="region of interest" description="Disordered" evidence="2">
    <location>
        <begin position="822"/>
        <end position="845"/>
    </location>
</feature>
<feature type="domain" description="Nephrocystin 3-like N-terminal" evidence="3">
    <location>
        <begin position="81"/>
        <end position="232"/>
    </location>
</feature>
<dbReference type="PANTHER" id="PTHR10039">
    <property type="entry name" value="AMELOGENIN"/>
    <property type="match status" value="1"/>
</dbReference>
<evidence type="ECO:0000256" key="2">
    <source>
        <dbReference type="SAM" id="MobiDB-lite"/>
    </source>
</evidence>
<dbReference type="InterPro" id="IPR027417">
    <property type="entry name" value="P-loop_NTPase"/>
</dbReference>
<feature type="compositionally biased region" description="Basic and acidic residues" evidence="2">
    <location>
        <begin position="836"/>
        <end position="845"/>
    </location>
</feature>
<evidence type="ECO:0000313" key="5">
    <source>
        <dbReference type="Proteomes" id="UP000053593"/>
    </source>
</evidence>
<dbReference type="AlphaFoldDB" id="A0A0D0CZK5"/>
<evidence type="ECO:0000313" key="4">
    <source>
        <dbReference type="EMBL" id="KIK61983.1"/>
    </source>
</evidence>
<dbReference type="Proteomes" id="UP000053593">
    <property type="component" value="Unassembled WGS sequence"/>
</dbReference>
<accession>A0A0D0CZK5</accession>
<evidence type="ECO:0000256" key="1">
    <source>
        <dbReference type="ARBA" id="ARBA00022737"/>
    </source>
</evidence>
<dbReference type="SUPFAM" id="SSF52540">
    <property type="entry name" value="P-loop containing nucleoside triphosphate hydrolases"/>
    <property type="match status" value="1"/>
</dbReference>
<reference evidence="4 5" key="1">
    <citation type="submission" date="2014-04" db="EMBL/GenBank/DDBJ databases">
        <title>Evolutionary Origins and Diversification of the Mycorrhizal Mutualists.</title>
        <authorList>
            <consortium name="DOE Joint Genome Institute"/>
            <consortium name="Mycorrhizal Genomics Consortium"/>
            <person name="Kohler A."/>
            <person name="Kuo A."/>
            <person name="Nagy L.G."/>
            <person name="Floudas D."/>
            <person name="Copeland A."/>
            <person name="Barry K.W."/>
            <person name="Cichocki N."/>
            <person name="Veneault-Fourrey C."/>
            <person name="LaButti K."/>
            <person name="Lindquist E.A."/>
            <person name="Lipzen A."/>
            <person name="Lundell T."/>
            <person name="Morin E."/>
            <person name="Murat C."/>
            <person name="Riley R."/>
            <person name="Ohm R."/>
            <person name="Sun H."/>
            <person name="Tunlid A."/>
            <person name="Henrissat B."/>
            <person name="Grigoriev I.V."/>
            <person name="Hibbett D.S."/>
            <person name="Martin F."/>
        </authorList>
    </citation>
    <scope>NUCLEOTIDE SEQUENCE [LARGE SCALE GENOMIC DNA]</scope>
    <source>
        <strain evidence="4 5">FD-317 M1</strain>
    </source>
</reference>
<dbReference type="Gene3D" id="3.40.50.300">
    <property type="entry name" value="P-loop containing nucleotide triphosphate hydrolases"/>
    <property type="match status" value="1"/>
</dbReference>
<dbReference type="HOGENOM" id="CLU_000288_6_10_1"/>
<dbReference type="PANTHER" id="PTHR10039:SF14">
    <property type="entry name" value="NACHT DOMAIN-CONTAINING PROTEIN"/>
    <property type="match status" value="1"/>
</dbReference>
<dbReference type="InterPro" id="IPR056884">
    <property type="entry name" value="NPHP3-like_N"/>
</dbReference>
<dbReference type="EMBL" id="KN834769">
    <property type="protein sequence ID" value="KIK61983.1"/>
    <property type="molecule type" value="Genomic_DNA"/>
</dbReference>
<dbReference type="Pfam" id="PF24883">
    <property type="entry name" value="NPHP3_N"/>
    <property type="match status" value="1"/>
</dbReference>
<evidence type="ECO:0000259" key="3">
    <source>
        <dbReference type="Pfam" id="PF24883"/>
    </source>
</evidence>
<sequence>MSFFSNAQGLAIHDGSFTNISGDLYNIHLRRGEHEDQDARGKGLEILYQTAVVGAAHNAEQRFPPPNCYPGTRTQILGLLRNWVNDGTKTAHIYWFYGAAGVGKSAVAQTISEEFANSCLAASFFFSRADSARNHLQHFFTTIALQLVTSHVLGPLFREFIDLTICNNRNIIHANLEEQFRELIVKPCNQLTAEQWKELPRLIVIDGLDECLDIASQERLLSIICEAKSESTCEDESTCEAESSLMLPFEFLICSRPEPRLRNAFNHKDLRTMVARCELGDAFEPGKDIARYLCQELTSIRHAHGQTMAHAPRDWPGEGVVQLLVQRACGQFIYATTVLKFIGDYYGLPTERLEIILNIIVPEDYDSPYPDLDLLYLQILSACKQKELLLDVLAHLLRPGPDIFLHSDHPYQYERTSSQCIEGLYFLPKGKVGTLLFGLHSVLNIPDDDSDKITFRHASFVDFLSDKKRSGSYYVNKSQAARREQIAFYLLKRISYSLKNYRHPESMNSEFDVYAWGWWYLHCQRVGKSLSSRLLNALKVFDVTGYLNAVAKCRNNSLKAYASSVREGLHSLRSIAKWAQDTRRVSLYLGPEHLRELDVLAEQFSLFEQGFRIKIVPTLGRRDRESLMMAISVFKYDLCLFECNKRVVISALLNNQIKPAQVEAVSRSAQLCQQILSLEQIDSKSNLHSDTVTIKFAECSRHIGLQCLQVLRGPSESTEDVVDYARLEWINHLLLKLPHSSSEQIEIFGALMQNLCAIQTSEHARKAIAWVEDSVYAGQIKILQERLQELEGEEQKRLRPKEQRVENSEDVRSVSTWDEYSRRAGQNETLHKRGHRLEDTKDQKKLTPEKRWADNLIRRFKLRQRNLASLAVTPHTNGECI</sequence>
<organism evidence="4 5">
    <name type="scientific">Collybiopsis luxurians FD-317 M1</name>
    <dbReference type="NCBI Taxonomy" id="944289"/>
    <lineage>
        <taxon>Eukaryota</taxon>
        <taxon>Fungi</taxon>
        <taxon>Dikarya</taxon>
        <taxon>Basidiomycota</taxon>
        <taxon>Agaricomycotina</taxon>
        <taxon>Agaricomycetes</taxon>
        <taxon>Agaricomycetidae</taxon>
        <taxon>Agaricales</taxon>
        <taxon>Marasmiineae</taxon>
        <taxon>Omphalotaceae</taxon>
        <taxon>Collybiopsis</taxon>
        <taxon>Collybiopsis luxurians</taxon>
    </lineage>
</organism>
<keyword evidence="5" id="KW-1185">Reference proteome</keyword>
<name>A0A0D0CZK5_9AGAR</name>
<proteinExistence type="predicted"/>
<keyword evidence="1" id="KW-0677">Repeat</keyword>
<gene>
    <name evidence="4" type="ORF">GYMLUDRAFT_243130</name>
</gene>
<dbReference type="OrthoDB" id="5967843at2759"/>